<evidence type="ECO:0000256" key="6">
    <source>
        <dbReference type="ARBA" id="ARBA00022679"/>
    </source>
</evidence>
<feature type="domain" description="Carrier" evidence="12">
    <location>
        <begin position="4372"/>
        <end position="4447"/>
    </location>
</feature>
<comment type="pathway">
    <text evidence="2">Antibiotic biosynthesis.</text>
</comment>
<dbReference type="KEGG" id="scor:J3U87_13265"/>
<dbReference type="PROSITE" id="PS52019">
    <property type="entry name" value="PKS_MFAS_DH"/>
    <property type="match status" value="1"/>
</dbReference>
<dbReference type="InterPro" id="IPR014030">
    <property type="entry name" value="Ketoacyl_synth_N"/>
</dbReference>
<evidence type="ECO:0000259" key="14">
    <source>
        <dbReference type="PROSITE" id="PS52019"/>
    </source>
</evidence>
<dbReference type="SMART" id="SM00828">
    <property type="entry name" value="PKS_MT"/>
    <property type="match status" value="1"/>
</dbReference>
<dbReference type="InterPro" id="IPR009081">
    <property type="entry name" value="PP-bd_ACP"/>
</dbReference>
<dbReference type="InterPro" id="IPR029063">
    <property type="entry name" value="SAM-dependent_MTases_sf"/>
</dbReference>
<dbReference type="InterPro" id="IPR020803">
    <property type="entry name" value="MeTfrase_dom"/>
</dbReference>
<dbReference type="InterPro" id="IPR013968">
    <property type="entry name" value="PKS_KR"/>
</dbReference>
<feature type="region of interest" description="Disordered" evidence="11">
    <location>
        <begin position="3211"/>
        <end position="3242"/>
    </location>
</feature>
<dbReference type="Pfam" id="PF08242">
    <property type="entry name" value="Methyltransf_12"/>
    <property type="match status" value="2"/>
</dbReference>
<dbReference type="FunFam" id="3.40.47.10:FF:000019">
    <property type="entry name" value="Polyketide synthase type I"/>
    <property type="match status" value="1"/>
</dbReference>
<dbReference type="InterPro" id="IPR014031">
    <property type="entry name" value="Ketoacyl_synth_C"/>
</dbReference>
<dbReference type="GO" id="GO:0005886">
    <property type="term" value="C:plasma membrane"/>
    <property type="evidence" value="ECO:0007669"/>
    <property type="project" value="TreeGrafter"/>
</dbReference>
<dbReference type="Pfam" id="PF21394">
    <property type="entry name" value="Beta-ketacyl_N"/>
    <property type="match status" value="1"/>
</dbReference>
<dbReference type="PROSITE" id="PS50075">
    <property type="entry name" value="CARRIER"/>
    <property type="match status" value="3"/>
</dbReference>
<dbReference type="GO" id="GO:0005737">
    <property type="term" value="C:cytoplasm"/>
    <property type="evidence" value="ECO:0007669"/>
    <property type="project" value="UniProtKB-SubCell"/>
</dbReference>
<feature type="active site" description="Proton acceptor; for dehydratase activity" evidence="10">
    <location>
        <position position="2044"/>
    </location>
</feature>
<dbReference type="PANTHER" id="PTHR43775:SF37">
    <property type="entry name" value="SI:DKEY-61P9.11"/>
    <property type="match status" value="1"/>
</dbReference>
<dbReference type="PROSITE" id="PS00606">
    <property type="entry name" value="KS3_1"/>
    <property type="match status" value="2"/>
</dbReference>
<name>A0A8A4TW67_SULCO</name>
<dbReference type="PANTHER" id="PTHR43775">
    <property type="entry name" value="FATTY ACID SYNTHASE"/>
    <property type="match status" value="1"/>
</dbReference>
<dbReference type="CDD" id="cd02440">
    <property type="entry name" value="AdoMet_MTases"/>
    <property type="match status" value="1"/>
</dbReference>
<reference evidence="15" key="1">
    <citation type="submission" date="2021-03" db="EMBL/GenBank/DDBJ databases">
        <title>Acanthopleuribacteraceae sp. M133.</title>
        <authorList>
            <person name="Wang G."/>
        </authorList>
    </citation>
    <scope>NUCLEOTIDE SEQUENCE</scope>
    <source>
        <strain evidence="15">M133</strain>
    </source>
</reference>
<dbReference type="PROSITE" id="PS00012">
    <property type="entry name" value="PHOSPHOPANTETHEINE"/>
    <property type="match status" value="1"/>
</dbReference>
<dbReference type="InterPro" id="IPR016039">
    <property type="entry name" value="Thiolase-like"/>
</dbReference>
<keyword evidence="4" id="KW-0963">Cytoplasm</keyword>
<dbReference type="Gene3D" id="3.40.50.150">
    <property type="entry name" value="Vaccinia Virus protein VP39"/>
    <property type="match status" value="2"/>
</dbReference>
<evidence type="ECO:0000313" key="15">
    <source>
        <dbReference type="EMBL" id="QTD53418.1"/>
    </source>
</evidence>
<dbReference type="InterPro" id="IPR020806">
    <property type="entry name" value="PKS_PP-bd"/>
</dbReference>
<dbReference type="RefSeq" id="WP_237383520.1">
    <property type="nucleotide sequence ID" value="NZ_CP071793.1"/>
</dbReference>
<keyword evidence="3" id="KW-0596">Phosphopantetheine</keyword>
<dbReference type="InterPro" id="IPR054514">
    <property type="entry name" value="RhiE-like_linker"/>
</dbReference>
<evidence type="ECO:0000256" key="11">
    <source>
        <dbReference type="SAM" id="MobiDB-lite"/>
    </source>
</evidence>
<dbReference type="Pfam" id="PF14765">
    <property type="entry name" value="PS-DH"/>
    <property type="match status" value="1"/>
</dbReference>
<dbReference type="Pfam" id="PF08659">
    <property type="entry name" value="KR"/>
    <property type="match status" value="2"/>
</dbReference>
<keyword evidence="6" id="KW-0808">Transferase</keyword>
<dbReference type="Pfam" id="PF00550">
    <property type="entry name" value="PP-binding"/>
    <property type="match status" value="3"/>
</dbReference>
<dbReference type="SUPFAM" id="SSF51735">
    <property type="entry name" value="NAD(P)-binding Rossmann-fold domains"/>
    <property type="match status" value="3"/>
</dbReference>
<dbReference type="Gene3D" id="3.10.129.110">
    <property type="entry name" value="Polyketide synthase dehydratase"/>
    <property type="match status" value="1"/>
</dbReference>
<evidence type="ECO:0000256" key="2">
    <source>
        <dbReference type="ARBA" id="ARBA00004792"/>
    </source>
</evidence>
<evidence type="ECO:0000256" key="8">
    <source>
        <dbReference type="ARBA" id="ARBA00023268"/>
    </source>
</evidence>
<dbReference type="InterPro" id="IPR050091">
    <property type="entry name" value="PKS_NRPS_Biosynth_Enz"/>
</dbReference>
<feature type="region of interest" description="Disordered" evidence="11">
    <location>
        <begin position="3098"/>
        <end position="3119"/>
    </location>
</feature>
<dbReference type="Pfam" id="PF02801">
    <property type="entry name" value="Ketoacyl-synt_C"/>
    <property type="match status" value="3"/>
</dbReference>
<dbReference type="InterPro" id="IPR006162">
    <property type="entry name" value="Ppantetheine_attach_site"/>
</dbReference>
<dbReference type="CDD" id="cd08953">
    <property type="entry name" value="KR_2_SDR_x"/>
    <property type="match status" value="2"/>
</dbReference>
<keyword evidence="8" id="KW-0511">Multifunctional enzyme</keyword>
<dbReference type="GO" id="GO:0031177">
    <property type="term" value="F:phosphopantetheine binding"/>
    <property type="evidence" value="ECO:0007669"/>
    <property type="project" value="InterPro"/>
</dbReference>
<comment type="subcellular location">
    <subcellularLocation>
        <location evidence="1">Cytoplasm</location>
    </subcellularLocation>
</comment>
<dbReference type="PROSITE" id="PS52004">
    <property type="entry name" value="KS3_2"/>
    <property type="match status" value="3"/>
</dbReference>
<dbReference type="Gene3D" id="3.40.50.720">
    <property type="entry name" value="NAD(P)-binding Rossmann-like Domain"/>
    <property type="match status" value="2"/>
</dbReference>
<dbReference type="Proteomes" id="UP000663929">
    <property type="component" value="Chromosome"/>
</dbReference>
<dbReference type="Pfam" id="PF00109">
    <property type="entry name" value="ketoacyl-synt"/>
    <property type="match status" value="3"/>
</dbReference>
<dbReference type="InterPro" id="IPR036291">
    <property type="entry name" value="NAD(P)-bd_dom_sf"/>
</dbReference>
<evidence type="ECO:0000256" key="9">
    <source>
        <dbReference type="ARBA" id="ARBA00054155"/>
    </source>
</evidence>
<dbReference type="Gene3D" id="1.10.1200.10">
    <property type="entry name" value="ACP-like"/>
    <property type="match status" value="3"/>
</dbReference>
<gene>
    <name evidence="15" type="ORF">J3U87_13265</name>
</gene>
<dbReference type="InterPro" id="IPR049551">
    <property type="entry name" value="PKS_DH_C"/>
</dbReference>
<feature type="active site" description="Proton donor; for dehydratase activity" evidence="10">
    <location>
        <position position="2215"/>
    </location>
</feature>
<dbReference type="Gene3D" id="3.30.70.3290">
    <property type="match status" value="1"/>
</dbReference>
<dbReference type="InterPro" id="IPR049900">
    <property type="entry name" value="PKS_mFAS_DH"/>
</dbReference>
<feature type="region of interest" description="N-terminal hotdog fold" evidence="10">
    <location>
        <begin position="2015"/>
        <end position="2138"/>
    </location>
</feature>
<evidence type="ECO:0000256" key="4">
    <source>
        <dbReference type="ARBA" id="ARBA00022490"/>
    </source>
</evidence>
<evidence type="ECO:0000256" key="3">
    <source>
        <dbReference type="ARBA" id="ARBA00022450"/>
    </source>
</evidence>
<evidence type="ECO:0000259" key="12">
    <source>
        <dbReference type="PROSITE" id="PS50075"/>
    </source>
</evidence>
<dbReference type="GO" id="GO:0004315">
    <property type="term" value="F:3-oxoacyl-[acyl-carrier-protein] synthase activity"/>
    <property type="evidence" value="ECO:0007669"/>
    <property type="project" value="InterPro"/>
</dbReference>
<dbReference type="Pfam" id="PF21089">
    <property type="entry name" value="PKS_DH_N"/>
    <property type="match status" value="1"/>
</dbReference>
<dbReference type="SMART" id="SM00826">
    <property type="entry name" value="PKS_DH"/>
    <property type="match status" value="1"/>
</dbReference>
<dbReference type="Gene3D" id="3.40.47.10">
    <property type="match status" value="3"/>
</dbReference>
<dbReference type="GO" id="GO:0004312">
    <property type="term" value="F:fatty acid synthase activity"/>
    <property type="evidence" value="ECO:0007669"/>
    <property type="project" value="TreeGrafter"/>
</dbReference>
<proteinExistence type="predicted"/>
<comment type="function">
    <text evidence="9">Involved in production of the polyketide antibiotic thailandamide.</text>
</comment>
<dbReference type="SUPFAM" id="SSF47336">
    <property type="entry name" value="ACP-like"/>
    <property type="match status" value="3"/>
</dbReference>
<accession>A0A8A4TW67</accession>
<keyword evidence="16" id="KW-1185">Reference proteome</keyword>
<dbReference type="InterPro" id="IPR020841">
    <property type="entry name" value="PKS_Beta-ketoAc_synthase_dom"/>
</dbReference>
<dbReference type="EMBL" id="CP071793">
    <property type="protein sequence ID" value="QTD53418.1"/>
    <property type="molecule type" value="Genomic_DNA"/>
</dbReference>
<dbReference type="SUPFAM" id="SSF53901">
    <property type="entry name" value="Thiolase-like"/>
    <property type="match status" value="3"/>
</dbReference>
<protein>
    <submittedName>
        <fullName evidence="15">SDR family NAD(P)-dependent oxidoreductase</fullName>
    </submittedName>
</protein>
<feature type="domain" description="Carrier" evidence="12">
    <location>
        <begin position="3124"/>
        <end position="3197"/>
    </location>
</feature>
<keyword evidence="7" id="KW-0677">Repeat</keyword>
<evidence type="ECO:0000256" key="10">
    <source>
        <dbReference type="PROSITE-ProRule" id="PRU01363"/>
    </source>
</evidence>
<dbReference type="InterPro" id="IPR057326">
    <property type="entry name" value="KR_dom"/>
</dbReference>
<dbReference type="CDD" id="cd00833">
    <property type="entry name" value="PKS"/>
    <property type="match status" value="3"/>
</dbReference>
<feature type="domain" description="Ketosynthase family 3 (KS3)" evidence="13">
    <location>
        <begin position="408"/>
        <end position="835"/>
    </location>
</feature>
<dbReference type="InterPro" id="IPR049490">
    <property type="entry name" value="C883_1060-like_KR_N"/>
</dbReference>
<dbReference type="InterPro" id="IPR049552">
    <property type="entry name" value="PKS_DH_N"/>
</dbReference>
<keyword evidence="5" id="KW-0597">Phosphoprotein</keyword>
<evidence type="ECO:0000256" key="5">
    <source>
        <dbReference type="ARBA" id="ARBA00022553"/>
    </source>
</evidence>
<feature type="domain" description="Carrier" evidence="12">
    <location>
        <begin position="1335"/>
        <end position="1412"/>
    </location>
</feature>
<dbReference type="GO" id="GO:0071770">
    <property type="term" value="P:DIM/DIP cell wall layer assembly"/>
    <property type="evidence" value="ECO:0007669"/>
    <property type="project" value="TreeGrafter"/>
</dbReference>
<dbReference type="InterPro" id="IPR020807">
    <property type="entry name" value="PKS_DH"/>
</dbReference>
<dbReference type="InterPro" id="IPR036736">
    <property type="entry name" value="ACP-like_sf"/>
</dbReference>
<feature type="domain" description="Ketosynthase family 3 (KS3)" evidence="13">
    <location>
        <begin position="3243"/>
        <end position="3663"/>
    </location>
</feature>
<evidence type="ECO:0000259" key="13">
    <source>
        <dbReference type="PROSITE" id="PS52004"/>
    </source>
</evidence>
<dbReference type="InterPro" id="IPR018201">
    <property type="entry name" value="Ketoacyl_synth_AS"/>
</dbReference>
<feature type="domain" description="Ketosynthase family 3 (KS3)" evidence="13">
    <location>
        <begin position="1430"/>
        <end position="1844"/>
    </location>
</feature>
<dbReference type="Pfam" id="PF22336">
    <property type="entry name" value="RhiE-like_linker"/>
    <property type="match status" value="3"/>
</dbReference>
<sequence>MIRLVRTLLDVFAGKRPLRAIEPVMSERVIHKNFLITQDGRKRFEEKQGIQEWKTWAILLRKAVKNLSVAEEDLFVRGNQVFAVFRWVADTWHPSIKGNPKHSNFVYAKYTIENGQITVTETCRQNYIFMFGTNFSEAHLGQAYKELLGFPAQDRPQTVISGFLEVERHRHQGPSGLKALLQKRLAQLLAGSKRPVQALEETHLFLACSRDVPELGLRHVQRTDVGESSVAHALLNAVKAVEPGHVLQAIVLSLEVAAPNTITAGAVLLQPLTTALAEDRPVHAIIKGLAISKADPNNRQSVHAQTLSALYAKKKIPAESIQAVYASAAAVPDPLSRAYRQAFGNQASAVKPQTYRAVDDPMTTGMSGLLQAVHSLKGRSRVALDSISQQGTIGHVVLDGFPTEKPDREQVAIIGMAGVMPGSADPEAFWRNLFENKDLLSDIKQRRWGVEPGSEEPVYAGLLEDVAKFDAAFFNLSPKEAELMDPQQRLMLQVVWQAVEHSANPIVDFANDRTAVLIGSSNQDYKQLFQDGNGKVEALNYTGLETSMPANRIARLLNSSGPCQTMNTECATTLVALHHAANLIRSGEVDRAVVGAVNVLLHRYGFEVRDKNGLLAKDQSALPFDKDSKGYLRGEGAGAFILKRLDLAKADRDHILAVVKGSAINQSQNALSLTAPQVASQTKVILDAWEAAAVDPATITYIETHANGYVEGDVVEAKVLKKAFSEAFARRGTTPSGTACAVTSVKSAIGHLEAASGVSMLLKVMLAFKHKQILGIKGLRTVNPRIDLRDAPFFVCKETQPWENLTDERGRPIPRRAGVNSFGVGGTNAHVLLEEYLDEPVQEPIRQGTPVLITVSAKTEARLKQIAANLHDHLQCDTPTPGDLQSLAFTLHTGRQAMRERLALVVSDVAELRDGLKAFTEDRAVGFHRGTASPTPAKLDPGLIETAFAQTDLPKLAAWWVDGVELDWAPLYDGVPVRKLALPTYPFAGKSYWLPHQAQPPVHENQAVAFYSFWAGESGADYQEEYLTFCPFPEKIPGFSLTRIFLNPAKYQKEMNFVREKQIEMRRVLFYKEDYQRIQTILDFGCGHGTDVIQFAKRYPHVRTHGFTITKDQAELGNKRIAEHNLGSRAKIFHKNSAEDRFPDMYDLIIGIEVSFHIRNKDGLFGNISSSLKPGGRVLLMDFLANLRGAIVDPNVEISIPTQAEWVELLSRHGLIIDELIDVSPEVANFLYDPEFEQHIQGFPKVVRDTYTNYVHQSHALNKNWISYCLIKLEKNDALSMQECVDRNRRKLAEPIPYAHALQEMLHPGSMKKSAPVAKPVPIEPQAQKTGNTYANVAEVKAALQTMFMQVLKFDREALEAAATFAELGVTSITAVELLEEINREFDLNLPTSIVFEFNTFDAMAPAILAAAPKQSERPPPPKAEVPRTHDEIAVIGLACRCAGAQDQDQFWDLIRHGKDCIQDMTNPDWLAYFEAHSQKPVPRRYGRMDGLAYFDPLFFNMSPLEAATIDPAHRLVLEESYKALEDAGYAPSGLDSSRVGTFLGSMGGMSDVHTHSHFAMLGSETSILSARPAYFLNLTGPALAINTACSSSLVAMDLACRHLKHGDIDMALAGGVTIYNTPEIFVRMNHAGMLSPTGECRPFDKRANGVVVGDGIGIVILKRLQDAERDGDRIYGVIRGSGVNQDGQTTGITVPSFLSQSQLEETVYTKHQIPVEDIQYIETHGTATVLGDPIEIHALQNSFGKFTQNKSFCAIGSLKGNIGHTTAASGVLSVIKVLLSLKHRRLPPSIHFSEANEHIDFEASPFYVNTALKDWPLNGRGTRLAAVSSFGFSGTNAHMVLQEHVDKRAAQPSAPVALTLSAKSQERLKVYAQNLQAFVQEQPDLELSDLAYTLQVGRDALEHRMGLVAHSKDELVKALQDFLDEKPDAVHQGQVKGTASFPEDLQQTVSTWIARRAYDPLLRHWVKGLKIDWRRLYGEEKPRRIAAPSYPFAREVQRPAQGKTKRVSAGRRLHPLVHENTAVFQEQRFSSTFTGDEFFLADHQVQGQKTLPGVAYLEMAVAAAALATGTSAHAQGFRLKNINWLSPLTVTSPQRVHIGLVLKNQDIDYQVYTRTEPDSEHRDVHGQGSVSMFDVPAEQASLDLDELRDNMSQGRLSTEQTYAAFEAIGLQYGPGHQGIQEILQGRHQVLARIELPAELHPTQDAYLLHPCLLDSALQAIIALLNDADVSAPRLPFALEELIVTGKLPTRLWAWLRPAKRAGNTTFDLDLCDEQGRICVALKGLATRSLEGSETGTQQPSTLLNLSTVWNEVSPPTREQNDQLVIIGGTPQQRAAVRDVYPCSTWLDLDGAEMIESLSERLQALSPLEHLVWIAPNDSGNQDRKQGVLFMFRIAKALLSSGFEANRLSWTLITTQTCAVGKHETPRPAHAGVHGLAGSMAKEVPHWRVRVLDMQADADWPVREMFCLERDDVLVYRNGRWFQRALAPLRLPAVDHPPYKYRGVYVVIGGAGGLGEAWSHWVIEKYKARVFWIGRRQKDDAIQAKIDRLAQLGPAPTYLQADAADRASLETAYQAIKQEHPRIHGVIHSAIVLQDASLAKMDETRFQAGLSAKVDVSLCLAEVFKGEALDFVLFFSSLQSFLKMPGQSNYAAGCTFKDAFAEYLSRQWTCRVKVMNWGYWGNVGVVADATHRDRMARAGIGSIEPEEGMAAVEALLGSPLDQMALVKTLKPKPFEIMTARESTEILPATTASAMGAMAGPPSEIAIPTDRPQEEVEALVLKILAATLPLVNTPIPAYSRWLEASRLMIEDTPATALDALWTQWEQSKQGWREHMNEWLLLLEPCLRHLPEILGGEIKATDILFPNASLALVEGIYHGNPVADYYNAVLTDRVLNYLQVRLSCDPDANIRLFEIGAGTGGTTSGLLARLAPFQKHIAEYRYTDLSQAFLLHAQKTFDAPYLATQIFDVEKPLAAQQIDVGAYDLVIASNVLHATANMRNTLRNAKALLRRNGLLLLNEMTVNTPLHHLTFGLLKGWWLYEDAELRLPGCPGLSPQTWARILKEEGFRSVRFPAESAHYIGQQIIVAESDGFIRQAREVAPIETKPQTSPPPKQASGDRSLEALREESTTWIKKLVAETLNLASHRIDAARPLEDYGIDSILVVQLTELMRRHFDHISSTLFFEVQTIDALVDHLIDTQREALEKRLGVASPKPIQSAQPRIGKAQSEQPRIVEAPSEPPQGDRTRDVAVIGLSGRYPQAEDLHQFWQNLKSGKNCITEIPADRWDWRSWFDEQRGKPGFSYTRWGGFIDGVDRFDPLFFHISPRDAEQMDPQERLFLEVAHSSIEDAGYTARNLSETRRVGVFVGVMNSAYGFNPNYASIANRVSYTLDFQGPSLAVDTACSSSLTAIHLALESLYAGTCDCAIAGGVNLILHPGHYLSLSALTMLSSSDQCKSFGAAADGFVDGEGVGALVLKSLDKALADGDQIYGVLKASMLNSGGKTNGYTVPNPKAQADLIFGALQRAEIPARTIGYIEAHGTGTALGDPIEITGLTQAFSRDDAQRGHRRTATCAIGSVKSNIGHTESAAGIAGLTKVLLQLKHGQLVPSLHARTPNPNIDFANTPFRVQQEPAAWQRPVIGGRIVPRRAGLSSFGAGGANAHLIIEEYQTETVAAPPENTKVLIVLSAKSEDRLKAIVKNLHDHLTDPNRFGGPQALQNLAFTLQVGREAMEHRMGLIVSSAQELIDRLAQFQAGDDSIEDCYRGHGDADSLAAYSNDDALQEAVAKWIERKKYGKLLAFWVKGFAIDWERLYGDAKPRRISLPTYPFLKQRYWKPDPRKTELPRPPASIVPSKQWLSFKEQWRKQPLSLDVDWHARLARYAGKVAYLFYRDDNHKQAFLALFQQLQLISQMSEAPRILTQNIDELDLELWVDTPAVVLWLGAGQGQNDLRSVFQLSQGLMKRFPTDPIDLFYLYESDASQPHPENEALSGFMKSAMLEQHRHVWHCIGRYGEAGYPAHQLLLTEWLSHEPKAPATFVRYQNTERLTHALTELPPDQTTHSPFRSKATYLVAGGLGPLGERLCFELAKRYQATLVILARGALDDAKRDQCSRIRDLGGAVHFHAVDITDRRALQQTFAAIKREVDAINGVIHLARLVEDQPIIQKDWASFNRVIGAKVDGTRHLDELTAAEPLDFFVMFSSLAAFGIRGSADYGYATAFQNAFAVHRNELRKQGIRSGATISQCWGPWTVDRYLPQNRDQRMRDAGFELIDMNRDWSHIEAGFSSEEPVLGVMVAADPAKVRMRFGLGGTNVVHPSPELRNLLTELERQQREGRTISVTSITDVIDFDEMNRLDPETIHRIYTLLFPEDQKPKTEAKTQSIADCVRQTVQEILKLDKLGEHQSFQDCGMDSIAATQISLHLERKLNRPIKPQWFIDFSTVHLLSEFLKTEPAQTSP</sequence>
<feature type="domain" description="PKS/mFAS DH" evidence="14">
    <location>
        <begin position="2015"/>
        <end position="2296"/>
    </location>
</feature>
<dbReference type="SMART" id="SM01294">
    <property type="entry name" value="PKS_PP_betabranch"/>
    <property type="match status" value="1"/>
</dbReference>
<dbReference type="Gene3D" id="1.10.1240.100">
    <property type="match status" value="2"/>
</dbReference>
<dbReference type="SMART" id="SM00823">
    <property type="entry name" value="PKS_PP"/>
    <property type="match status" value="3"/>
</dbReference>
<evidence type="ECO:0000313" key="16">
    <source>
        <dbReference type="Proteomes" id="UP000663929"/>
    </source>
</evidence>
<dbReference type="SMART" id="SM00822">
    <property type="entry name" value="PKS_KR"/>
    <property type="match status" value="2"/>
</dbReference>
<dbReference type="InterPro" id="IPR042104">
    <property type="entry name" value="PKS_dehydratase_sf"/>
</dbReference>
<organism evidence="15 16">
    <name type="scientific">Sulfidibacter corallicola</name>
    <dbReference type="NCBI Taxonomy" id="2818388"/>
    <lineage>
        <taxon>Bacteria</taxon>
        <taxon>Pseudomonadati</taxon>
        <taxon>Acidobacteriota</taxon>
        <taxon>Holophagae</taxon>
        <taxon>Acanthopleuribacterales</taxon>
        <taxon>Acanthopleuribacteraceae</taxon>
        <taxon>Sulfidibacter</taxon>
    </lineage>
</organism>
<dbReference type="SUPFAM" id="SSF53335">
    <property type="entry name" value="S-adenosyl-L-methionine-dependent methyltransferases"/>
    <property type="match status" value="2"/>
</dbReference>
<evidence type="ECO:0000256" key="1">
    <source>
        <dbReference type="ARBA" id="ARBA00004496"/>
    </source>
</evidence>
<feature type="region of interest" description="C-terminal hotdog fold" evidence="10">
    <location>
        <begin position="2153"/>
        <end position="2296"/>
    </location>
</feature>
<dbReference type="SMART" id="SM00825">
    <property type="entry name" value="PKS_KS"/>
    <property type="match status" value="3"/>
</dbReference>
<dbReference type="GO" id="GO:0006633">
    <property type="term" value="P:fatty acid biosynthetic process"/>
    <property type="evidence" value="ECO:0007669"/>
    <property type="project" value="InterPro"/>
</dbReference>
<dbReference type="InterPro" id="IPR013217">
    <property type="entry name" value="Methyltransf_12"/>
</dbReference>
<evidence type="ECO:0000256" key="7">
    <source>
        <dbReference type="ARBA" id="ARBA00022737"/>
    </source>
</evidence>